<proteinExistence type="predicted"/>
<dbReference type="RefSeq" id="XP_070893721.1">
    <property type="nucleotide sequence ID" value="XM_071037489.1"/>
</dbReference>
<dbReference type="EMBL" id="JBFXLR010000071">
    <property type="protein sequence ID" value="KAL2839793.1"/>
    <property type="molecule type" value="Genomic_DNA"/>
</dbReference>
<evidence type="ECO:0000313" key="2">
    <source>
        <dbReference type="Proteomes" id="UP001610444"/>
    </source>
</evidence>
<sequence>MSCFSSRSGKLTNPPLHLAIVLYIERLKLTVPDAKHMRNVSSGMAIYRHYAVQQGSNMMDTRCIPSCAPIFKPGMYRSSNVPEHFCAWVQISAVFFDQPDQVVRNPLSTSLVCSIPGTSHVLHFSDGACSGKERVKCEPCSGGVFSSFLNKPSVGSLDSDFWLFERE</sequence>
<accession>A0ABR4JIC7</accession>
<reference evidence="1 2" key="1">
    <citation type="submission" date="2024-07" db="EMBL/GenBank/DDBJ databases">
        <title>Section-level genome sequencing and comparative genomics of Aspergillus sections Usti and Cavernicolus.</title>
        <authorList>
            <consortium name="Lawrence Berkeley National Laboratory"/>
            <person name="Nybo J.L."/>
            <person name="Vesth T.C."/>
            <person name="Theobald S."/>
            <person name="Frisvad J.C."/>
            <person name="Larsen T.O."/>
            <person name="Kjaerboelling I."/>
            <person name="Rothschild-Mancinelli K."/>
            <person name="Lyhne E.K."/>
            <person name="Kogle M.E."/>
            <person name="Barry K."/>
            <person name="Clum A."/>
            <person name="Na H."/>
            <person name="Ledsgaard L."/>
            <person name="Lin J."/>
            <person name="Lipzen A."/>
            <person name="Kuo A."/>
            <person name="Riley R."/>
            <person name="Mondo S."/>
            <person name="LaButti K."/>
            <person name="Haridas S."/>
            <person name="Pangalinan J."/>
            <person name="Salamov A.A."/>
            <person name="Simmons B.A."/>
            <person name="Magnuson J.K."/>
            <person name="Chen J."/>
            <person name="Drula E."/>
            <person name="Henrissat B."/>
            <person name="Wiebenga A."/>
            <person name="Lubbers R.J."/>
            <person name="Gomes A.C."/>
            <person name="Macurrencykelacurrency M.R."/>
            <person name="Stajich J."/>
            <person name="Grigoriev I.V."/>
            <person name="Mortensen U.H."/>
            <person name="De vries R.P."/>
            <person name="Baker S.E."/>
            <person name="Andersen M.R."/>
        </authorList>
    </citation>
    <scope>NUCLEOTIDE SEQUENCE [LARGE SCALE GENOMIC DNA]</scope>
    <source>
        <strain evidence="1 2">CBS 756.74</strain>
    </source>
</reference>
<comment type="caution">
    <text evidence="1">The sequence shown here is derived from an EMBL/GenBank/DDBJ whole genome shotgun (WGS) entry which is preliminary data.</text>
</comment>
<dbReference type="Proteomes" id="UP001610444">
    <property type="component" value="Unassembled WGS sequence"/>
</dbReference>
<name>A0ABR4JIC7_9EURO</name>
<keyword evidence="2" id="KW-1185">Reference proteome</keyword>
<organism evidence="1 2">
    <name type="scientific">Aspergillus pseudodeflectus</name>
    <dbReference type="NCBI Taxonomy" id="176178"/>
    <lineage>
        <taxon>Eukaryota</taxon>
        <taxon>Fungi</taxon>
        <taxon>Dikarya</taxon>
        <taxon>Ascomycota</taxon>
        <taxon>Pezizomycotina</taxon>
        <taxon>Eurotiomycetes</taxon>
        <taxon>Eurotiomycetidae</taxon>
        <taxon>Eurotiales</taxon>
        <taxon>Aspergillaceae</taxon>
        <taxon>Aspergillus</taxon>
        <taxon>Aspergillus subgen. Nidulantes</taxon>
    </lineage>
</organism>
<gene>
    <name evidence="1" type="ORF">BJX68DRAFT_196498</name>
</gene>
<protein>
    <submittedName>
        <fullName evidence="1">Uncharacterized protein</fullName>
    </submittedName>
</protein>
<evidence type="ECO:0000313" key="1">
    <source>
        <dbReference type="EMBL" id="KAL2839793.1"/>
    </source>
</evidence>
<dbReference type="GeneID" id="98152653"/>